<dbReference type="OrthoDB" id="2468688at2"/>
<reference evidence="1 2" key="1">
    <citation type="submission" date="2014-02" db="EMBL/GenBank/DDBJ databases">
        <title>Draft genome sequence of Lysinibacillus odysseyi NBRC 100172.</title>
        <authorList>
            <person name="Zhang F."/>
            <person name="Wang G."/>
            <person name="Zhang L."/>
        </authorList>
    </citation>
    <scope>NUCLEOTIDE SEQUENCE [LARGE SCALE GENOMIC DNA]</scope>
    <source>
        <strain evidence="1 2">NBRC 100172</strain>
    </source>
</reference>
<dbReference type="EMBL" id="JPVP01000046">
    <property type="protein sequence ID" value="KGR87622.1"/>
    <property type="molecule type" value="Genomic_DNA"/>
</dbReference>
<keyword evidence="2" id="KW-1185">Reference proteome</keyword>
<dbReference type="eggNOG" id="COG1873">
    <property type="taxonomic scope" value="Bacteria"/>
</dbReference>
<dbReference type="STRING" id="1220589.CD32_03460"/>
<name>A0A0A3JKT4_9BACI</name>
<accession>A0A0A3JKT4</accession>
<evidence type="ECO:0000313" key="2">
    <source>
        <dbReference type="Proteomes" id="UP000030437"/>
    </source>
</evidence>
<dbReference type="Proteomes" id="UP000030437">
    <property type="component" value="Unassembled WGS sequence"/>
</dbReference>
<comment type="caution">
    <text evidence="1">The sequence shown here is derived from an EMBL/GenBank/DDBJ whole genome shotgun (WGS) entry which is preliminary data.</text>
</comment>
<dbReference type="InterPro" id="IPR011033">
    <property type="entry name" value="PRC_barrel-like_sf"/>
</dbReference>
<sequence length="79" mass="8979">MRFSIVQQKEMIEAGSGRFIGYIIDAEINEQSGYIDYFFVSQPRKFYQLIQGEESVKKVAISDILIIGKDVIIVKSVST</sequence>
<dbReference type="SUPFAM" id="SSF50346">
    <property type="entry name" value="PRC-barrel domain"/>
    <property type="match status" value="1"/>
</dbReference>
<dbReference type="AlphaFoldDB" id="A0A0A3JKT4"/>
<proteinExistence type="predicted"/>
<gene>
    <name evidence="1" type="ORF">CD32_03460</name>
</gene>
<protein>
    <submittedName>
        <fullName evidence="1">Sporulation protein</fullName>
    </submittedName>
</protein>
<dbReference type="RefSeq" id="WP_036151246.1">
    <property type="nucleotide sequence ID" value="NZ_AVCX01000017.1"/>
</dbReference>
<organism evidence="1 2">
    <name type="scientific">Lysinibacillus odysseyi 34hs-1 = NBRC 100172</name>
    <dbReference type="NCBI Taxonomy" id="1220589"/>
    <lineage>
        <taxon>Bacteria</taxon>
        <taxon>Bacillati</taxon>
        <taxon>Bacillota</taxon>
        <taxon>Bacilli</taxon>
        <taxon>Bacillales</taxon>
        <taxon>Bacillaceae</taxon>
        <taxon>Lysinibacillus</taxon>
    </lineage>
</organism>
<dbReference type="Gene3D" id="2.30.30.240">
    <property type="entry name" value="PRC-barrel domain"/>
    <property type="match status" value="1"/>
</dbReference>
<evidence type="ECO:0000313" key="1">
    <source>
        <dbReference type="EMBL" id="KGR87622.1"/>
    </source>
</evidence>